<dbReference type="PANTHER" id="PTHR11373">
    <property type="entry name" value="DEOXYNUCLEOSIDE TRIPHOSPHATE TRIPHOSPHOHYDROLASE"/>
    <property type="match status" value="1"/>
</dbReference>
<accession>A0A5P8E9R0</accession>
<evidence type="ECO:0000313" key="3">
    <source>
        <dbReference type="Proteomes" id="UP000249375"/>
    </source>
</evidence>
<dbReference type="Pfam" id="PF19276">
    <property type="entry name" value="HD_assoc_2"/>
    <property type="match status" value="1"/>
</dbReference>
<reference evidence="2 3" key="1">
    <citation type="submission" date="2018-11" db="EMBL/GenBank/DDBJ databases">
        <authorList>
            <person name="Na S.W."/>
            <person name="Baik M."/>
        </authorList>
    </citation>
    <scope>NUCLEOTIDE SEQUENCE [LARGE SCALE GENOMIC DNA]</scope>
    <source>
        <strain evidence="2 3">E39</strain>
    </source>
</reference>
<dbReference type="SUPFAM" id="SSF109604">
    <property type="entry name" value="HD-domain/PDEase-like"/>
    <property type="match status" value="1"/>
</dbReference>
<dbReference type="OrthoDB" id="9803619at2"/>
<dbReference type="EMBL" id="CP033459">
    <property type="protein sequence ID" value="QFQ13663.1"/>
    <property type="molecule type" value="Genomic_DNA"/>
</dbReference>
<dbReference type="GO" id="GO:0008832">
    <property type="term" value="F:dGTPase activity"/>
    <property type="evidence" value="ECO:0007669"/>
    <property type="project" value="TreeGrafter"/>
</dbReference>
<dbReference type="PANTHER" id="PTHR11373:SF4">
    <property type="entry name" value="DEOXYNUCLEOSIDE TRIPHOSPHATE TRIPHOSPHOHYDROLASE SAMHD1"/>
    <property type="match status" value="1"/>
</dbReference>
<dbReference type="AlphaFoldDB" id="A0A5P8E9R0"/>
<dbReference type="GO" id="GO:0006203">
    <property type="term" value="P:dGTP catabolic process"/>
    <property type="evidence" value="ECO:0007669"/>
    <property type="project" value="TreeGrafter"/>
</dbReference>
<protein>
    <submittedName>
        <fullName evidence="2">HD domain-containing protein</fullName>
    </submittedName>
</protein>
<organism evidence="2 3">
    <name type="scientific">Pseudoprevotella muciniphila</name>
    <dbReference type="NCBI Taxonomy" id="2133944"/>
    <lineage>
        <taxon>Bacteria</taxon>
        <taxon>Pseudomonadati</taxon>
        <taxon>Bacteroidota</taxon>
        <taxon>Bacteroidia</taxon>
        <taxon>Bacteroidales</taxon>
        <taxon>Prevotellaceae</taxon>
        <taxon>Pseudoprevotella</taxon>
    </lineage>
</organism>
<dbReference type="Pfam" id="PF01966">
    <property type="entry name" value="HD"/>
    <property type="match status" value="1"/>
</dbReference>
<dbReference type="InterPro" id="IPR003607">
    <property type="entry name" value="HD/PDEase_dom"/>
</dbReference>
<feature type="domain" description="HD/PDEase" evidence="1">
    <location>
        <begin position="47"/>
        <end position="172"/>
    </location>
</feature>
<dbReference type="KEGG" id="alq:C7Y71_001400"/>
<evidence type="ECO:0000313" key="2">
    <source>
        <dbReference type="EMBL" id="QFQ13663.1"/>
    </source>
</evidence>
<evidence type="ECO:0000259" key="1">
    <source>
        <dbReference type="SMART" id="SM00471"/>
    </source>
</evidence>
<dbReference type="Gene3D" id="1.10.3210.10">
    <property type="entry name" value="Hypothetical protein af1432"/>
    <property type="match status" value="1"/>
</dbReference>
<dbReference type="Proteomes" id="UP000249375">
    <property type="component" value="Chromosome"/>
</dbReference>
<sequence length="403" mass="46414">MTTIIDPVYGFIHIPLGLLRNIVKHPYFQRLERIHQLGTSAMVYPGAQHTRKQHSLGAYHLMTRAFSTLASKGVFLFDSEVEATEAAILMHDLGHGPYSHVLESVFVPGMSHETISLMMMEQINEAMHGELSLAISIFKNEHPKHFLHELISSQLDMDRLDYLCRDSFYTGVREGNIGAQRLIQMLEVRDDKLLINEKGIYTVENYLMARRVMYWQVYLHKTTVAAEEVLRCALKRAKSLARDGHQLPCSPALHFFLYNEISPERFANDPECLNQYSMLDDSDILTALKMWSKSEDKVLAILSNDFINRTLFKAIVSDTPLSEETIEEKCKLMQKELGISYSESKYFVRYRKLQNEMYSTVADGIDLIDMNGNIHDLSSVSHIVRNETSNLKDSKYYLLYQRL</sequence>
<dbReference type="SMART" id="SM00471">
    <property type="entry name" value="HDc"/>
    <property type="match status" value="1"/>
</dbReference>
<proteinExistence type="predicted"/>
<dbReference type="InterPro" id="IPR006674">
    <property type="entry name" value="HD_domain"/>
</dbReference>
<dbReference type="InterPro" id="IPR045509">
    <property type="entry name" value="HD_assoc_2"/>
</dbReference>
<dbReference type="InterPro" id="IPR050135">
    <property type="entry name" value="dGTPase-like"/>
</dbReference>
<gene>
    <name evidence="2" type="ORF">C7Y71_001400</name>
</gene>
<keyword evidence="3" id="KW-1185">Reference proteome</keyword>
<dbReference type="CDD" id="cd00077">
    <property type="entry name" value="HDc"/>
    <property type="match status" value="1"/>
</dbReference>
<name>A0A5P8E9R0_9BACT</name>